<evidence type="ECO:0000313" key="5">
    <source>
        <dbReference type="EMBL" id="HDM89594.1"/>
    </source>
</evidence>
<dbReference type="InterPro" id="IPR017896">
    <property type="entry name" value="4Fe4S_Fe-S-bd"/>
</dbReference>
<dbReference type="PANTHER" id="PTHR42827:SF1">
    <property type="entry name" value="IRON-SULFUR CLUSTER-BINDING PROTEIN"/>
    <property type="match status" value="1"/>
</dbReference>
<dbReference type="InterPro" id="IPR017900">
    <property type="entry name" value="4Fe4S_Fe_S_CS"/>
</dbReference>
<accession>A0A7C1BDN7</accession>
<gene>
    <name evidence="5" type="ORF">ENG67_00100</name>
</gene>
<protein>
    <submittedName>
        <fullName evidence="5">Epoxyqueuosine reductase</fullName>
    </submittedName>
</protein>
<dbReference type="Gene3D" id="3.30.70.20">
    <property type="match status" value="1"/>
</dbReference>
<keyword evidence="1" id="KW-0479">Metal-binding</keyword>
<evidence type="ECO:0000256" key="1">
    <source>
        <dbReference type="ARBA" id="ARBA00022723"/>
    </source>
</evidence>
<reference evidence="5" key="1">
    <citation type="journal article" date="2020" name="mSystems">
        <title>Genome- and Community-Level Interaction Insights into Carbon Utilization and Element Cycling Functions of Hydrothermarchaeota in Hydrothermal Sediment.</title>
        <authorList>
            <person name="Zhou Z."/>
            <person name="Liu Y."/>
            <person name="Xu W."/>
            <person name="Pan J."/>
            <person name="Luo Z.H."/>
            <person name="Li M."/>
        </authorList>
    </citation>
    <scope>NUCLEOTIDE SEQUENCE [LARGE SCALE GENOMIC DNA]</scope>
    <source>
        <strain evidence="5">HyVt-237</strain>
    </source>
</reference>
<dbReference type="PANTHER" id="PTHR42827">
    <property type="entry name" value="IRON-SULFUR CLUSTER-BINDING PROTEIN-RELATED"/>
    <property type="match status" value="1"/>
</dbReference>
<keyword evidence="3" id="KW-0411">Iron-sulfur</keyword>
<name>A0A7C1BDN7_UNCW3</name>
<evidence type="ECO:0000259" key="4">
    <source>
        <dbReference type="PROSITE" id="PS51379"/>
    </source>
</evidence>
<dbReference type="Proteomes" id="UP000885931">
    <property type="component" value="Unassembled WGS sequence"/>
</dbReference>
<evidence type="ECO:0000256" key="2">
    <source>
        <dbReference type="ARBA" id="ARBA00023004"/>
    </source>
</evidence>
<dbReference type="Pfam" id="PF13484">
    <property type="entry name" value="Fer4_16"/>
    <property type="match status" value="1"/>
</dbReference>
<comment type="caution">
    <text evidence="5">The sequence shown here is derived from an EMBL/GenBank/DDBJ whole genome shotgun (WGS) entry which is preliminary data.</text>
</comment>
<dbReference type="GO" id="GO:0046872">
    <property type="term" value="F:metal ion binding"/>
    <property type="evidence" value="ECO:0007669"/>
    <property type="project" value="UniProtKB-KW"/>
</dbReference>
<dbReference type="PROSITE" id="PS00198">
    <property type="entry name" value="4FE4S_FER_1"/>
    <property type="match status" value="1"/>
</dbReference>
<feature type="non-terminal residue" evidence="5">
    <location>
        <position position="1"/>
    </location>
</feature>
<dbReference type="PROSITE" id="PS51379">
    <property type="entry name" value="4FE4S_FER_2"/>
    <property type="match status" value="1"/>
</dbReference>
<dbReference type="GO" id="GO:0051536">
    <property type="term" value="F:iron-sulfur cluster binding"/>
    <property type="evidence" value="ECO:0007669"/>
    <property type="project" value="UniProtKB-KW"/>
</dbReference>
<evidence type="ECO:0000256" key="3">
    <source>
        <dbReference type="ARBA" id="ARBA00023014"/>
    </source>
</evidence>
<keyword evidence="2" id="KW-0408">Iron</keyword>
<proteinExistence type="predicted"/>
<organism evidence="5">
    <name type="scientific">candidate division WOR-3 bacterium</name>
    <dbReference type="NCBI Taxonomy" id="2052148"/>
    <lineage>
        <taxon>Bacteria</taxon>
        <taxon>Bacteria division WOR-3</taxon>
    </lineage>
</organism>
<dbReference type="AlphaFoldDB" id="A0A7C1BDN7"/>
<feature type="domain" description="4Fe-4S ferredoxin-type" evidence="4">
    <location>
        <begin position="17"/>
        <end position="50"/>
    </location>
</feature>
<dbReference type="EMBL" id="DRBW01000006">
    <property type="protein sequence ID" value="HDM89594.1"/>
    <property type="molecule type" value="Genomic_DNA"/>
</dbReference>
<sequence length="84" mass="9003">HPLHGPRVRYATILTDMPIEVTGQPLESQCGACTACIDACPAGAISEEGYDMERCLKKLREFAAIRGIGQLICGICIQACPIGR</sequence>
<dbReference type="SUPFAM" id="SSF54862">
    <property type="entry name" value="4Fe-4S ferredoxins"/>
    <property type="match status" value="1"/>
</dbReference>